<dbReference type="Proteomes" id="UP000653454">
    <property type="component" value="Unassembled WGS sequence"/>
</dbReference>
<accession>A0A8S4G824</accession>
<feature type="domain" description="TANK-binding kinase 1 coiled-coil" evidence="2">
    <location>
        <begin position="419"/>
        <end position="538"/>
    </location>
</feature>
<reference evidence="3" key="1">
    <citation type="submission" date="2020-11" db="EMBL/GenBank/DDBJ databases">
        <authorList>
            <person name="Whiteford S."/>
        </authorList>
    </citation>
    <scope>NUCLEOTIDE SEQUENCE</scope>
</reference>
<name>A0A8S4G824_PLUXY</name>
<dbReference type="PANTHER" id="PTHR47027:SF20">
    <property type="entry name" value="REVERSE TRANSCRIPTASE-LIKE PROTEIN WITH RNA-DIRECTED DNA POLYMERASE DOMAIN"/>
    <property type="match status" value="1"/>
</dbReference>
<dbReference type="AlphaFoldDB" id="A0A8S4G824"/>
<organism evidence="3 4">
    <name type="scientific">Plutella xylostella</name>
    <name type="common">Diamondback moth</name>
    <name type="synonym">Plutella maculipennis</name>
    <dbReference type="NCBI Taxonomy" id="51655"/>
    <lineage>
        <taxon>Eukaryota</taxon>
        <taxon>Metazoa</taxon>
        <taxon>Ecdysozoa</taxon>
        <taxon>Arthropoda</taxon>
        <taxon>Hexapoda</taxon>
        <taxon>Insecta</taxon>
        <taxon>Pterygota</taxon>
        <taxon>Neoptera</taxon>
        <taxon>Endopterygota</taxon>
        <taxon>Lepidoptera</taxon>
        <taxon>Glossata</taxon>
        <taxon>Ditrysia</taxon>
        <taxon>Yponomeutoidea</taxon>
        <taxon>Plutellidae</taxon>
        <taxon>Plutella</taxon>
    </lineage>
</organism>
<evidence type="ECO:0000313" key="4">
    <source>
        <dbReference type="Proteomes" id="UP000653454"/>
    </source>
</evidence>
<dbReference type="InterPro" id="IPR041309">
    <property type="entry name" value="TBK1_CC1"/>
</dbReference>
<dbReference type="Gene3D" id="1.20.1270.420">
    <property type="match status" value="2"/>
</dbReference>
<dbReference type="Pfam" id="PF18394">
    <property type="entry name" value="TBK1_CCD1"/>
    <property type="match status" value="2"/>
</dbReference>
<evidence type="ECO:0000313" key="3">
    <source>
        <dbReference type="EMBL" id="CAG9137233.1"/>
    </source>
</evidence>
<keyword evidence="1" id="KW-0175">Coiled coil</keyword>
<feature type="domain" description="TANK-binding kinase 1 coiled-coil" evidence="2">
    <location>
        <begin position="36"/>
        <end position="188"/>
    </location>
</feature>
<dbReference type="PANTHER" id="PTHR47027">
    <property type="entry name" value="REVERSE TRANSCRIPTASE DOMAIN-CONTAINING PROTEIN"/>
    <property type="match status" value="1"/>
</dbReference>
<protein>
    <submittedName>
        <fullName evidence="3">(diamondback moth) hypothetical protein</fullName>
    </submittedName>
</protein>
<evidence type="ECO:0000256" key="1">
    <source>
        <dbReference type="SAM" id="Coils"/>
    </source>
</evidence>
<proteinExistence type="predicted"/>
<keyword evidence="4" id="KW-1185">Reference proteome</keyword>
<sequence>MGKSYPETTLEEPVLLFNKNNNNVTMGAEPDIPKFPVFPNIVSVENDASQAKTACSVGHVIKRRVESLCLASVLLSGAVRRWGALLGARLAALGARAEALHAHAERAHDAARALDLAAQAVKMMQAQKARWEDKGIEVGGRRLTNLRFADDIVLFAPSASTLEHMLQDLSTASLQVGLSMNRSKTKIMSNSATRKVTVDGQDIQYVNEYIYLGQLVSFENRQDKEIDRRIENAWKSYWSMKQLMKGNLPLSLKRKLVDMCILPVLTYGAQTWSLTEHQKTRLKVCQRAMERSLLGVKLTDRVRNTILRSQTRIVDVGVETAKLKWNWAGHVCRMHPDRWAKIATEWVPGDGRRRRGRPRRRWRDDLDKFDNNWAESAQDRRSGGSDGGVESWSAAAGLVAGEAGALRAAAAALLARHAAGGALRAEWDAAARAAPCPHATRLHIKARTLVERLRDSWQHLVRDRATRTLTYNDEQFHVLERITLGEAGRRARALLARAAPAARARADAAADWYKVAQTVSLQTQILDKDVAQAELRLLALAARLQAAEQRAKGLLAASKSESAPSREAAAAAAGPRGRAPAPGVGAAGAGVRALLAAQDDVAAAVASHSALLHRLTALTDQLHS</sequence>
<gene>
    <name evidence="3" type="ORF">PLXY2_LOCUS15479</name>
</gene>
<dbReference type="EMBL" id="CAJHNJ030000195">
    <property type="protein sequence ID" value="CAG9137233.1"/>
    <property type="molecule type" value="Genomic_DNA"/>
</dbReference>
<feature type="coiled-coil region" evidence="1">
    <location>
        <begin position="530"/>
        <end position="557"/>
    </location>
</feature>
<evidence type="ECO:0000259" key="2">
    <source>
        <dbReference type="Pfam" id="PF18394"/>
    </source>
</evidence>
<comment type="caution">
    <text evidence="3">The sequence shown here is derived from an EMBL/GenBank/DDBJ whole genome shotgun (WGS) entry which is preliminary data.</text>
</comment>